<keyword evidence="1" id="KW-0175">Coiled coil</keyword>
<feature type="compositionally biased region" description="Pro residues" evidence="2">
    <location>
        <begin position="39"/>
        <end position="48"/>
    </location>
</feature>
<accession>A0A0K1Q758</accession>
<organism evidence="3 4">
    <name type="scientific">Labilithrix luteola</name>
    <dbReference type="NCBI Taxonomy" id="1391654"/>
    <lineage>
        <taxon>Bacteria</taxon>
        <taxon>Pseudomonadati</taxon>
        <taxon>Myxococcota</taxon>
        <taxon>Polyangia</taxon>
        <taxon>Polyangiales</taxon>
        <taxon>Labilitrichaceae</taxon>
        <taxon>Labilithrix</taxon>
    </lineage>
</organism>
<proteinExistence type="predicted"/>
<dbReference type="KEGG" id="llu:AKJ09_08236"/>
<dbReference type="EMBL" id="CP012333">
    <property type="protein sequence ID" value="AKV01573.1"/>
    <property type="molecule type" value="Genomic_DNA"/>
</dbReference>
<feature type="coiled-coil region" evidence="1">
    <location>
        <begin position="56"/>
        <end position="83"/>
    </location>
</feature>
<protein>
    <submittedName>
        <fullName evidence="3">Phosphate-selective porin O and P</fullName>
    </submittedName>
</protein>
<evidence type="ECO:0000313" key="3">
    <source>
        <dbReference type="EMBL" id="AKV01573.1"/>
    </source>
</evidence>
<feature type="region of interest" description="Disordered" evidence="2">
    <location>
        <begin position="16"/>
        <end position="56"/>
    </location>
</feature>
<dbReference type="Proteomes" id="UP000064967">
    <property type="component" value="Chromosome"/>
</dbReference>
<evidence type="ECO:0000256" key="2">
    <source>
        <dbReference type="SAM" id="MobiDB-lite"/>
    </source>
</evidence>
<dbReference type="InterPro" id="IPR023614">
    <property type="entry name" value="Porin_dom_sf"/>
</dbReference>
<reference evidence="3 4" key="1">
    <citation type="submission" date="2015-08" db="EMBL/GenBank/DDBJ databases">
        <authorList>
            <person name="Babu N.S."/>
            <person name="Beckwith C.J."/>
            <person name="Beseler K.G."/>
            <person name="Brison A."/>
            <person name="Carone J.V."/>
            <person name="Caskin T.P."/>
            <person name="Diamond M."/>
            <person name="Durham M.E."/>
            <person name="Foxe J.M."/>
            <person name="Go M."/>
            <person name="Henderson B.A."/>
            <person name="Jones I.B."/>
            <person name="McGettigan J.A."/>
            <person name="Micheletti S.J."/>
            <person name="Nasrallah M.E."/>
            <person name="Ortiz D."/>
            <person name="Piller C.R."/>
            <person name="Privatt S.R."/>
            <person name="Schneider S.L."/>
            <person name="Sharp S."/>
            <person name="Smith T.C."/>
            <person name="Stanton J.D."/>
            <person name="Ullery H.E."/>
            <person name="Wilson R.J."/>
            <person name="Serrano M.G."/>
            <person name="Buck G."/>
            <person name="Lee V."/>
            <person name="Wang Y."/>
            <person name="Carvalho R."/>
            <person name="Voegtly L."/>
            <person name="Shi R."/>
            <person name="Duckworth R."/>
            <person name="Johnson A."/>
            <person name="Loviza R."/>
            <person name="Walstead R."/>
            <person name="Shah Z."/>
            <person name="Kiflezghi M."/>
            <person name="Wade K."/>
            <person name="Ball S.L."/>
            <person name="Bradley K.W."/>
            <person name="Asai D.J."/>
            <person name="Bowman C.A."/>
            <person name="Russell D.A."/>
            <person name="Pope W.H."/>
            <person name="Jacobs-Sera D."/>
            <person name="Hendrix R.W."/>
            <person name="Hatfull G.F."/>
        </authorList>
    </citation>
    <scope>NUCLEOTIDE SEQUENCE [LARGE SCALE GENOMIC DNA]</scope>
    <source>
        <strain evidence="3 4">DSM 27648</strain>
    </source>
</reference>
<dbReference type="Gene3D" id="2.40.160.10">
    <property type="entry name" value="Porin"/>
    <property type="match status" value="1"/>
</dbReference>
<evidence type="ECO:0000256" key="1">
    <source>
        <dbReference type="SAM" id="Coils"/>
    </source>
</evidence>
<feature type="compositionally biased region" description="Low complexity" evidence="2">
    <location>
        <begin position="23"/>
        <end position="35"/>
    </location>
</feature>
<sequence length="487" mass="52804">MIAVLTSLVGTVSPRALADDAESAPAPAESTASTEVPPTHVPPNPPAAPNASASDVEELKRVLAAQQRQLAELQTRVERTERATSPSGLAPVVVSGFVHVDWTLMRQSSQDEVNASTREPLNEDRFVLRRGRIRIDTDQGLVHGTLTLDANTVHGPQLRPWNAEVSVKWPQNTAYRGPAAIQGASTESPFVIVSAGLLTTPFGFDVTELEATRPFLERTTMANELVPQSFDLGLRILGGYKFFNYALGIMNGDPIGERTFPGRDPNKSKDLVFRLGVAPLIGDRVRLAVGLSGLTGRGFHEGTAPTKDQLVWRDQNEDGIVQQTELQSIAGSPATPSEGFERFAMGADARLHVGIPALGELVVRGEIVRAKNLDRGTFTADPVAASRDLREFGWYVGATQEITRWAMIGVRYDVYDPDADASEQRAFALVPKDSSLSTWSFMAMARWKTARLVAEYDKRTNALGRDVSGAPTTLADDSFTLRAAVAF</sequence>
<gene>
    <name evidence="3" type="ORF">AKJ09_08236</name>
</gene>
<dbReference type="AlphaFoldDB" id="A0A0K1Q758"/>
<keyword evidence="4" id="KW-1185">Reference proteome</keyword>
<name>A0A0K1Q758_9BACT</name>
<evidence type="ECO:0000313" key="4">
    <source>
        <dbReference type="Proteomes" id="UP000064967"/>
    </source>
</evidence>
<dbReference type="STRING" id="1391654.AKJ09_08236"/>